<sequence length="61" mass="7120">MLRFVYFNLIFDEIGNRTIRLNDKITTKYFVPTFPSRQNPPLLIFRQVNLVAIASTKSTLS</sequence>
<evidence type="ECO:0000313" key="2">
    <source>
        <dbReference type="Proteomes" id="UP000641954"/>
    </source>
</evidence>
<proteinExistence type="predicted"/>
<dbReference type="Proteomes" id="UP000641954">
    <property type="component" value="Unassembled WGS sequence"/>
</dbReference>
<comment type="caution">
    <text evidence="1">The sequence shown here is derived from an EMBL/GenBank/DDBJ whole genome shotgun (WGS) entry which is preliminary data.</text>
</comment>
<name>A0ABR8EDA7_9CYAN</name>
<evidence type="ECO:0000313" key="1">
    <source>
        <dbReference type="EMBL" id="MBD2544688.1"/>
    </source>
</evidence>
<protein>
    <submittedName>
        <fullName evidence="1">Uncharacterized protein</fullName>
    </submittedName>
</protein>
<accession>A0ABR8EDA7</accession>
<keyword evidence="2" id="KW-1185">Reference proteome</keyword>
<dbReference type="EMBL" id="JACJSK010000015">
    <property type="protein sequence ID" value="MBD2544688.1"/>
    <property type="molecule type" value="Genomic_DNA"/>
</dbReference>
<organism evidence="1 2">
    <name type="scientific">Planktothricoides raciborskii FACHB-1370</name>
    <dbReference type="NCBI Taxonomy" id="2949576"/>
    <lineage>
        <taxon>Bacteria</taxon>
        <taxon>Bacillati</taxon>
        <taxon>Cyanobacteriota</taxon>
        <taxon>Cyanophyceae</taxon>
        <taxon>Oscillatoriophycideae</taxon>
        <taxon>Oscillatoriales</taxon>
        <taxon>Oscillatoriaceae</taxon>
        <taxon>Planktothricoides</taxon>
    </lineage>
</organism>
<gene>
    <name evidence="1" type="ORF">H6G72_12740</name>
</gene>
<reference evidence="1 2" key="1">
    <citation type="journal article" date="2020" name="ISME J.">
        <title>Comparative genomics reveals insights into cyanobacterial evolution and habitat adaptation.</title>
        <authorList>
            <person name="Chen M.Y."/>
            <person name="Teng W.K."/>
            <person name="Zhao L."/>
            <person name="Hu C.X."/>
            <person name="Zhou Y.K."/>
            <person name="Han B.P."/>
            <person name="Song L.R."/>
            <person name="Shu W.S."/>
        </authorList>
    </citation>
    <scope>NUCLEOTIDE SEQUENCE [LARGE SCALE GENOMIC DNA]</scope>
    <source>
        <strain evidence="1 2">FACHB-1370</strain>
    </source>
</reference>